<dbReference type="Gene3D" id="3.60.21.10">
    <property type="match status" value="1"/>
</dbReference>
<dbReference type="GO" id="GO:0016020">
    <property type="term" value="C:membrane"/>
    <property type="evidence" value="ECO:0007669"/>
    <property type="project" value="UniProtKB-SubCell"/>
</dbReference>
<dbReference type="EMBL" id="BDGG01000008">
    <property type="protein sequence ID" value="GAV02144.1"/>
    <property type="molecule type" value="Genomic_DNA"/>
</dbReference>
<feature type="domain" description="Calcineurin-like phosphoesterase" evidence="6">
    <location>
        <begin position="69"/>
        <end position="257"/>
    </location>
</feature>
<dbReference type="GO" id="GO:0006506">
    <property type="term" value="P:GPI anchor biosynthetic process"/>
    <property type="evidence" value="ECO:0007669"/>
    <property type="project" value="InterPro"/>
</dbReference>
<dbReference type="PANTHER" id="PTHR13315:SF4">
    <property type="entry name" value="METALLOPHOSPHOESTERASE, ISOFORM E"/>
    <property type="match status" value="1"/>
</dbReference>
<evidence type="ECO:0000256" key="4">
    <source>
        <dbReference type="ARBA" id="ARBA00023136"/>
    </source>
</evidence>
<dbReference type="AlphaFoldDB" id="A0A1D1VT56"/>
<keyword evidence="4 5" id="KW-0472">Membrane</keyword>
<dbReference type="Pfam" id="PF00149">
    <property type="entry name" value="Metallophos"/>
    <property type="match status" value="1"/>
</dbReference>
<keyword evidence="3 5" id="KW-1133">Transmembrane helix</keyword>
<reference evidence="7 8" key="1">
    <citation type="journal article" date="2016" name="Nat. Commun.">
        <title>Extremotolerant tardigrade genome and improved radiotolerance of human cultured cells by tardigrade-unique protein.</title>
        <authorList>
            <person name="Hashimoto T."/>
            <person name="Horikawa D.D."/>
            <person name="Saito Y."/>
            <person name="Kuwahara H."/>
            <person name="Kozuka-Hata H."/>
            <person name="Shin-I T."/>
            <person name="Minakuchi Y."/>
            <person name="Ohishi K."/>
            <person name="Motoyama A."/>
            <person name="Aizu T."/>
            <person name="Enomoto A."/>
            <person name="Kondo K."/>
            <person name="Tanaka S."/>
            <person name="Hara Y."/>
            <person name="Koshikawa S."/>
            <person name="Sagara H."/>
            <person name="Miura T."/>
            <person name="Yokobori S."/>
            <person name="Miyagawa K."/>
            <person name="Suzuki Y."/>
            <person name="Kubo T."/>
            <person name="Oyama M."/>
            <person name="Kohara Y."/>
            <person name="Fujiyama A."/>
            <person name="Arakawa K."/>
            <person name="Katayama T."/>
            <person name="Toyoda A."/>
            <person name="Kunieda T."/>
        </authorList>
    </citation>
    <scope>NUCLEOTIDE SEQUENCE [LARGE SCALE GENOMIC DNA]</scope>
    <source>
        <strain evidence="7 8">YOKOZUNA-1</strain>
    </source>
</reference>
<dbReference type="InterPro" id="IPR029052">
    <property type="entry name" value="Metallo-depent_PP-like"/>
</dbReference>
<dbReference type="OrthoDB" id="5977743at2759"/>
<comment type="subcellular location">
    <subcellularLocation>
        <location evidence="1">Membrane</location>
        <topology evidence="1">Multi-pass membrane protein</topology>
    </subcellularLocation>
</comment>
<organism evidence="7 8">
    <name type="scientific">Ramazzottius varieornatus</name>
    <name type="common">Water bear</name>
    <name type="synonym">Tardigrade</name>
    <dbReference type="NCBI Taxonomy" id="947166"/>
    <lineage>
        <taxon>Eukaryota</taxon>
        <taxon>Metazoa</taxon>
        <taxon>Ecdysozoa</taxon>
        <taxon>Tardigrada</taxon>
        <taxon>Eutardigrada</taxon>
        <taxon>Parachela</taxon>
        <taxon>Hypsibioidea</taxon>
        <taxon>Ramazzottiidae</taxon>
        <taxon>Ramazzottius</taxon>
    </lineage>
</organism>
<evidence type="ECO:0000256" key="5">
    <source>
        <dbReference type="SAM" id="Phobius"/>
    </source>
</evidence>
<comment type="caution">
    <text evidence="7">The sequence shown here is derived from an EMBL/GenBank/DDBJ whole genome shotgun (WGS) entry which is preliminary data.</text>
</comment>
<dbReference type="PANTHER" id="PTHR13315">
    <property type="entry name" value="METALLO PHOSPHOESTERASE RELATED"/>
    <property type="match status" value="1"/>
</dbReference>
<dbReference type="STRING" id="947166.A0A1D1VT56"/>
<protein>
    <recommendedName>
        <fullName evidence="6">Calcineurin-like phosphoesterase domain-containing protein</fullName>
    </recommendedName>
</protein>
<evidence type="ECO:0000256" key="2">
    <source>
        <dbReference type="ARBA" id="ARBA00022692"/>
    </source>
</evidence>
<dbReference type="InterPro" id="IPR004843">
    <property type="entry name" value="Calcineurin-like_PHP"/>
</dbReference>
<dbReference type="SUPFAM" id="SSF56300">
    <property type="entry name" value="Metallo-dependent phosphatases"/>
    <property type="match status" value="1"/>
</dbReference>
<feature type="transmembrane region" description="Helical" evidence="5">
    <location>
        <begin position="12"/>
        <end position="35"/>
    </location>
</feature>
<dbReference type="InterPro" id="IPR033308">
    <property type="entry name" value="PGAP5/Cdc1/Ted1"/>
</dbReference>
<sequence>MRRGGGIFTHKALRWLVFIYLAVILYCESFCYIVIPWTPSWRLGVLEIVYPHLRLHDWGSSATDSRKTLRILFVADPQIQGLENEPAGLLGALTRWDADRYLSKTYLRTVQHVHPHLIVFLGDLLDEGSITTNEETYDAYARRFHGIFPSGNAKVVYVPGDNDIGGEGEAITADKVERFRQHFQSDASGFWDSSTRLVEASGLVKPTVLTPEGNATKRTHTIFFSHVPFLQSFLDQDMKQVIEELKPNLIISAHDHKASAAQRPYPDHSSSGTLPSHLSDFTVFELSSNPAAMQEVVVPTCSYRMGVPRMGYGVAIVDLTTNRLFYTVLWLPPRYPHLYIEGAATIILVACFVFVLIAKQILSNSRKIKVRFNV</sequence>
<name>A0A1D1VT56_RAMVA</name>
<feature type="transmembrane region" description="Helical" evidence="5">
    <location>
        <begin position="338"/>
        <end position="358"/>
    </location>
</feature>
<dbReference type="Proteomes" id="UP000186922">
    <property type="component" value="Unassembled WGS sequence"/>
</dbReference>
<dbReference type="GO" id="GO:0016787">
    <property type="term" value="F:hydrolase activity"/>
    <property type="evidence" value="ECO:0007669"/>
    <property type="project" value="InterPro"/>
</dbReference>
<evidence type="ECO:0000256" key="1">
    <source>
        <dbReference type="ARBA" id="ARBA00004141"/>
    </source>
</evidence>
<proteinExistence type="predicted"/>
<keyword evidence="8" id="KW-1185">Reference proteome</keyword>
<gene>
    <name evidence="7" type="primary">RvY_12745-1</name>
    <name evidence="7" type="synonym">RvY_12745.1</name>
    <name evidence="7" type="ORF">RvY_12745</name>
</gene>
<keyword evidence="2 5" id="KW-0812">Transmembrane</keyword>
<evidence type="ECO:0000313" key="8">
    <source>
        <dbReference type="Proteomes" id="UP000186922"/>
    </source>
</evidence>
<accession>A0A1D1VT56</accession>
<evidence type="ECO:0000259" key="6">
    <source>
        <dbReference type="Pfam" id="PF00149"/>
    </source>
</evidence>
<evidence type="ECO:0000313" key="7">
    <source>
        <dbReference type="EMBL" id="GAV02144.1"/>
    </source>
</evidence>
<dbReference type="GO" id="GO:0005783">
    <property type="term" value="C:endoplasmic reticulum"/>
    <property type="evidence" value="ECO:0007669"/>
    <property type="project" value="TreeGrafter"/>
</dbReference>
<evidence type="ECO:0000256" key="3">
    <source>
        <dbReference type="ARBA" id="ARBA00022989"/>
    </source>
</evidence>